<evidence type="ECO:0000313" key="2">
    <source>
        <dbReference type="EMBL" id="MBZ5711062.1"/>
    </source>
</evidence>
<sequence>MTEETGCFIRTGRLQIRKFRPDDAPVLAAYRSDPEVARYQGWTEFDEAKAREFIAGLQAARPGVPGEWYQFALALLSEGTLIGDIGLRVHADDPAAADIGYTLMTSQQGRGLASEAVRAVSEYAFSRLGVRRIQATIDDRNLPSLALARRLGMVEEAAVETVWRGEPCVDRIFVLRR</sequence>
<dbReference type="Pfam" id="PF13302">
    <property type="entry name" value="Acetyltransf_3"/>
    <property type="match status" value="1"/>
</dbReference>
<comment type="caution">
    <text evidence="2">The sequence shown here is derived from an EMBL/GenBank/DDBJ whole genome shotgun (WGS) entry which is preliminary data.</text>
</comment>
<name>A0ABS7TSD1_9BACT</name>
<dbReference type="PANTHER" id="PTHR43792">
    <property type="entry name" value="GNAT FAMILY, PUTATIVE (AFU_ORTHOLOGUE AFUA_3G00765)-RELATED-RELATED"/>
    <property type="match status" value="1"/>
</dbReference>
<dbReference type="SUPFAM" id="SSF55729">
    <property type="entry name" value="Acyl-CoA N-acyltransferases (Nat)"/>
    <property type="match status" value="1"/>
</dbReference>
<dbReference type="InterPro" id="IPR000182">
    <property type="entry name" value="GNAT_dom"/>
</dbReference>
<dbReference type="InterPro" id="IPR051531">
    <property type="entry name" value="N-acetyltransferase"/>
</dbReference>
<gene>
    <name evidence="2" type="ORF">K7C98_17595</name>
</gene>
<accession>A0ABS7TSD1</accession>
<dbReference type="Proteomes" id="UP001139031">
    <property type="component" value="Unassembled WGS sequence"/>
</dbReference>
<keyword evidence="3" id="KW-1185">Reference proteome</keyword>
<organism evidence="2 3">
    <name type="scientific">Nannocystis pusilla</name>
    <dbReference type="NCBI Taxonomy" id="889268"/>
    <lineage>
        <taxon>Bacteria</taxon>
        <taxon>Pseudomonadati</taxon>
        <taxon>Myxococcota</taxon>
        <taxon>Polyangia</taxon>
        <taxon>Nannocystales</taxon>
        <taxon>Nannocystaceae</taxon>
        <taxon>Nannocystis</taxon>
    </lineage>
</organism>
<evidence type="ECO:0000313" key="3">
    <source>
        <dbReference type="Proteomes" id="UP001139031"/>
    </source>
</evidence>
<reference evidence="2" key="1">
    <citation type="submission" date="2021-08" db="EMBL/GenBank/DDBJ databases">
        <authorList>
            <person name="Stevens D.C."/>
        </authorList>
    </citation>
    <scope>NUCLEOTIDE SEQUENCE</scope>
    <source>
        <strain evidence="2">DSM 53165</strain>
    </source>
</reference>
<protein>
    <submittedName>
        <fullName evidence="2">GNAT family N-acetyltransferase</fullName>
    </submittedName>
</protein>
<dbReference type="RefSeq" id="WP_224192831.1">
    <property type="nucleotide sequence ID" value="NZ_JAIRAU010000023.1"/>
</dbReference>
<dbReference type="Gene3D" id="3.40.630.30">
    <property type="match status" value="1"/>
</dbReference>
<evidence type="ECO:0000259" key="1">
    <source>
        <dbReference type="PROSITE" id="PS51186"/>
    </source>
</evidence>
<proteinExistence type="predicted"/>
<dbReference type="PANTHER" id="PTHR43792:SF1">
    <property type="entry name" value="N-ACETYLTRANSFERASE DOMAIN-CONTAINING PROTEIN"/>
    <property type="match status" value="1"/>
</dbReference>
<dbReference type="EMBL" id="JAIRAU010000023">
    <property type="protein sequence ID" value="MBZ5711062.1"/>
    <property type="molecule type" value="Genomic_DNA"/>
</dbReference>
<dbReference type="InterPro" id="IPR016181">
    <property type="entry name" value="Acyl_CoA_acyltransferase"/>
</dbReference>
<feature type="domain" description="N-acetyltransferase" evidence="1">
    <location>
        <begin position="14"/>
        <end position="175"/>
    </location>
</feature>
<dbReference type="PROSITE" id="PS51186">
    <property type="entry name" value="GNAT"/>
    <property type="match status" value="1"/>
</dbReference>